<evidence type="ECO:0000313" key="3">
    <source>
        <dbReference type="Proteomes" id="UP000479000"/>
    </source>
</evidence>
<protein>
    <submittedName>
        <fullName evidence="2">Uncharacterized protein</fullName>
    </submittedName>
</protein>
<accession>A0A6H5HH43</accession>
<dbReference type="Proteomes" id="UP000479000">
    <property type="component" value="Unassembled WGS sequence"/>
</dbReference>
<feature type="transmembrane region" description="Helical" evidence="1">
    <location>
        <begin position="15"/>
        <end position="34"/>
    </location>
</feature>
<evidence type="ECO:0000256" key="1">
    <source>
        <dbReference type="SAM" id="Phobius"/>
    </source>
</evidence>
<dbReference type="AlphaFoldDB" id="A0A6H5HH43"/>
<reference evidence="2 3" key="1">
    <citation type="submission" date="2020-02" db="EMBL/GenBank/DDBJ databases">
        <authorList>
            <person name="Ferguson B K."/>
        </authorList>
    </citation>
    <scope>NUCLEOTIDE SEQUENCE [LARGE SCALE GENOMIC DNA]</scope>
</reference>
<sequence>MTLRFGSIVSFTSSFIMSWSFCSILSLTSSLIIINKLIIMSLRFCFILCANDLQTPVKEGLQQRNIWGHANSLLKLNRILTLNQFQRIVNKLATIVAEEVGGSALSSIRSRAVPPLLWMYIMIPSLADLPASIRGLSPYDGEHLRLKKTNPTLIPL</sequence>
<proteinExistence type="predicted"/>
<keyword evidence="1" id="KW-1133">Transmembrane helix</keyword>
<name>A0A6H5HH43_9HEMI</name>
<organism evidence="2 3">
    <name type="scientific">Nesidiocoris tenuis</name>
    <dbReference type="NCBI Taxonomy" id="355587"/>
    <lineage>
        <taxon>Eukaryota</taxon>
        <taxon>Metazoa</taxon>
        <taxon>Ecdysozoa</taxon>
        <taxon>Arthropoda</taxon>
        <taxon>Hexapoda</taxon>
        <taxon>Insecta</taxon>
        <taxon>Pterygota</taxon>
        <taxon>Neoptera</taxon>
        <taxon>Paraneoptera</taxon>
        <taxon>Hemiptera</taxon>
        <taxon>Heteroptera</taxon>
        <taxon>Panheteroptera</taxon>
        <taxon>Cimicomorpha</taxon>
        <taxon>Miridae</taxon>
        <taxon>Dicyphina</taxon>
        <taxon>Nesidiocoris</taxon>
    </lineage>
</organism>
<evidence type="ECO:0000313" key="2">
    <source>
        <dbReference type="EMBL" id="CAB0015302.1"/>
    </source>
</evidence>
<keyword evidence="1" id="KW-0472">Membrane</keyword>
<keyword evidence="3" id="KW-1185">Reference proteome</keyword>
<dbReference type="EMBL" id="CADCXU010028873">
    <property type="protein sequence ID" value="CAB0015302.1"/>
    <property type="molecule type" value="Genomic_DNA"/>
</dbReference>
<keyword evidence="1" id="KW-0812">Transmembrane</keyword>
<gene>
    <name evidence="2" type="ORF">NTEN_LOCUS19642</name>
</gene>